<organism evidence="8 9">
    <name type="scientific">Paraconexibacter algicola</name>
    <dbReference type="NCBI Taxonomy" id="2133960"/>
    <lineage>
        <taxon>Bacteria</taxon>
        <taxon>Bacillati</taxon>
        <taxon>Actinomycetota</taxon>
        <taxon>Thermoleophilia</taxon>
        <taxon>Solirubrobacterales</taxon>
        <taxon>Paraconexibacteraceae</taxon>
        <taxon>Paraconexibacter</taxon>
    </lineage>
</organism>
<comment type="similarity">
    <text evidence="1">Belongs to the sigma-70 factor family. ECF subfamily.</text>
</comment>
<dbReference type="InterPro" id="IPR014284">
    <property type="entry name" value="RNA_pol_sigma-70_dom"/>
</dbReference>
<feature type="domain" description="RNA polymerase sigma-70 region 4" evidence="7">
    <location>
        <begin position="134"/>
        <end position="181"/>
    </location>
</feature>
<dbReference type="NCBIfam" id="TIGR02937">
    <property type="entry name" value="sigma70-ECF"/>
    <property type="match status" value="1"/>
</dbReference>
<dbReference type="GO" id="GO:0016987">
    <property type="term" value="F:sigma factor activity"/>
    <property type="evidence" value="ECO:0007669"/>
    <property type="project" value="UniProtKB-KW"/>
</dbReference>
<evidence type="ECO:0000256" key="1">
    <source>
        <dbReference type="ARBA" id="ARBA00010641"/>
    </source>
</evidence>
<evidence type="ECO:0000256" key="2">
    <source>
        <dbReference type="ARBA" id="ARBA00023015"/>
    </source>
</evidence>
<name>A0A2T4UJC6_9ACTN</name>
<dbReference type="InterPro" id="IPR039425">
    <property type="entry name" value="RNA_pol_sigma-70-like"/>
</dbReference>
<dbReference type="OrthoDB" id="9811152at2"/>
<dbReference type="EMBL" id="PYYB01000001">
    <property type="protein sequence ID" value="PTL59343.1"/>
    <property type="molecule type" value="Genomic_DNA"/>
</dbReference>
<evidence type="ECO:0000256" key="5">
    <source>
        <dbReference type="ARBA" id="ARBA00023163"/>
    </source>
</evidence>
<dbReference type="Pfam" id="PF04545">
    <property type="entry name" value="Sigma70_r4"/>
    <property type="match status" value="1"/>
</dbReference>
<proteinExistence type="inferred from homology"/>
<dbReference type="GO" id="GO:0003677">
    <property type="term" value="F:DNA binding"/>
    <property type="evidence" value="ECO:0007669"/>
    <property type="project" value="UniProtKB-KW"/>
</dbReference>
<keyword evidence="3" id="KW-0731">Sigma factor</keyword>
<dbReference type="InterPro" id="IPR007630">
    <property type="entry name" value="RNA_pol_sigma70_r4"/>
</dbReference>
<dbReference type="InterPro" id="IPR036388">
    <property type="entry name" value="WH-like_DNA-bd_sf"/>
</dbReference>
<evidence type="ECO:0000313" key="8">
    <source>
        <dbReference type="EMBL" id="PTL59343.1"/>
    </source>
</evidence>
<dbReference type="Pfam" id="PF04542">
    <property type="entry name" value="Sigma70_r2"/>
    <property type="match status" value="1"/>
</dbReference>
<comment type="caution">
    <text evidence="8">The sequence shown here is derived from an EMBL/GenBank/DDBJ whole genome shotgun (WGS) entry which is preliminary data.</text>
</comment>
<dbReference type="PANTHER" id="PTHR43133:SF62">
    <property type="entry name" value="RNA POLYMERASE SIGMA FACTOR SIGZ"/>
    <property type="match status" value="1"/>
</dbReference>
<dbReference type="SUPFAM" id="SSF88946">
    <property type="entry name" value="Sigma2 domain of RNA polymerase sigma factors"/>
    <property type="match status" value="1"/>
</dbReference>
<evidence type="ECO:0000259" key="6">
    <source>
        <dbReference type="Pfam" id="PF04542"/>
    </source>
</evidence>
<gene>
    <name evidence="8" type="ORF">C7Y72_06595</name>
</gene>
<protein>
    <submittedName>
        <fullName evidence="8">RNA polymerase subunit sigma-70</fullName>
    </submittedName>
</protein>
<accession>A0A2T4UJC6</accession>
<keyword evidence="4" id="KW-0238">DNA-binding</keyword>
<reference evidence="8 9" key="1">
    <citation type="submission" date="2018-03" db="EMBL/GenBank/DDBJ databases">
        <title>Aquarubrobacter algicola gen. nov., sp. nov., a novel actinobacterium isolated from shallow eutrophic lake during the end of cyanobacterial harmful algal blooms.</title>
        <authorList>
            <person name="Chun S.J."/>
        </authorList>
    </citation>
    <scope>NUCLEOTIDE SEQUENCE [LARGE SCALE GENOMIC DNA]</scope>
    <source>
        <strain evidence="8 9">Seoho-28</strain>
    </source>
</reference>
<keyword evidence="5" id="KW-0804">Transcription</keyword>
<dbReference type="InterPro" id="IPR013324">
    <property type="entry name" value="RNA_pol_sigma_r3/r4-like"/>
</dbReference>
<dbReference type="Gene3D" id="1.10.1740.10">
    <property type="match status" value="1"/>
</dbReference>
<dbReference type="SUPFAM" id="SSF88659">
    <property type="entry name" value="Sigma3 and sigma4 domains of RNA polymerase sigma factors"/>
    <property type="match status" value="1"/>
</dbReference>
<evidence type="ECO:0000259" key="7">
    <source>
        <dbReference type="Pfam" id="PF04545"/>
    </source>
</evidence>
<dbReference type="Proteomes" id="UP000240739">
    <property type="component" value="Unassembled WGS sequence"/>
</dbReference>
<feature type="domain" description="RNA polymerase sigma-70 region 2" evidence="6">
    <location>
        <begin position="27"/>
        <end position="94"/>
    </location>
</feature>
<dbReference type="Gene3D" id="1.10.10.10">
    <property type="entry name" value="Winged helix-like DNA-binding domain superfamily/Winged helix DNA-binding domain"/>
    <property type="match status" value="1"/>
</dbReference>
<keyword evidence="2" id="KW-0805">Transcription regulation</keyword>
<dbReference type="PANTHER" id="PTHR43133">
    <property type="entry name" value="RNA POLYMERASE ECF-TYPE SIGMA FACTO"/>
    <property type="match status" value="1"/>
</dbReference>
<evidence type="ECO:0000313" key="9">
    <source>
        <dbReference type="Proteomes" id="UP000240739"/>
    </source>
</evidence>
<dbReference type="RefSeq" id="WP_107567883.1">
    <property type="nucleotide sequence ID" value="NZ_PYYB01000001.1"/>
</dbReference>
<dbReference type="GO" id="GO:0006352">
    <property type="term" value="P:DNA-templated transcription initiation"/>
    <property type="evidence" value="ECO:0007669"/>
    <property type="project" value="InterPro"/>
</dbReference>
<dbReference type="InterPro" id="IPR007627">
    <property type="entry name" value="RNA_pol_sigma70_r2"/>
</dbReference>
<dbReference type="CDD" id="cd06171">
    <property type="entry name" value="Sigma70_r4"/>
    <property type="match status" value="1"/>
</dbReference>
<evidence type="ECO:0000256" key="4">
    <source>
        <dbReference type="ARBA" id="ARBA00023125"/>
    </source>
</evidence>
<dbReference type="AlphaFoldDB" id="A0A2T4UJC6"/>
<keyword evidence="9" id="KW-1185">Reference proteome</keyword>
<evidence type="ECO:0000256" key="3">
    <source>
        <dbReference type="ARBA" id="ARBA00023082"/>
    </source>
</evidence>
<sequence>MDVRDREEAQLLAQVAAGDRGEPLVALYRSYAGRIHRLGLRTLGDPGQAEDLVQETFVRLWQSAPRFDAGRGSVRAFVFTLAQRAAVDQLRRASVRPRLVAAAQDGSVPEPVDPVGGEELVERVAQEFTVREAVQRLSPKHREVVELTFDEDLSDAQIADRLGVPVGTVRSRTYYALRALRLDLEERGLVG</sequence>
<dbReference type="InterPro" id="IPR013325">
    <property type="entry name" value="RNA_pol_sigma_r2"/>
</dbReference>